<evidence type="ECO:0000256" key="1">
    <source>
        <dbReference type="PROSITE-ProRule" id="PRU00047"/>
    </source>
</evidence>
<proteinExistence type="predicted"/>
<dbReference type="GO" id="GO:0003676">
    <property type="term" value="F:nucleic acid binding"/>
    <property type="evidence" value="ECO:0007669"/>
    <property type="project" value="InterPro"/>
</dbReference>
<sequence>MTTPPVEIPEPTMIFTTTATSVPPNPQIQPTSQTKTGHAAKKVRLREREEDPPPPSTTAPPTQLSYRAAVTGTTTQPSAVAWPDEELLAIDDGDIKQVQGKFGVGLELSQNFRANLDKKWEKAVVVKLLGRRLGFSLLQARIRAMWNPQGPMKIVDLEHDFYLINFVEIDDYLTSLTKGPWIIAGHVLSVQPWTSTFRPSTDRISHVASWVCFPELSMARYHPAILTALGNLIDRTVKIDENTQSSQRGKFARVAVELDISSPLRPVVELDGEIIKVAYEGLPSICLTCGMVGHASDSCPTTRSTLREDPAPLDTTQPASSSSPAPAATDSSAAGYGPWVQVQRRTRRPPSHPTAPGQDRRPFPHSEVRPGSRFHVLTDMTPRTTRTGQQQNVGANVSLAHQPPPPSTSRPSSVKTQPRTALKGGSGRAGRGPGPSKSTVPPAQQHQPNSCDPQSHGPAHAHASPPAPLSRPSPPSTSHATSSSSAPPIRPPSTSSPLPTLNLSPSSSSEHVAVSLPSHAAILIPDPAYNDVMQEDGHHPPPGPPTLAAGSSLPLPLTTILDNLSPGQPPAADVDMQPEHEPSIVTDSPPEVTQMDCQPAPLRASETDPVHSTDS</sequence>
<feature type="compositionally biased region" description="Basic and acidic residues" evidence="2">
    <location>
        <begin position="358"/>
        <end position="370"/>
    </location>
</feature>
<evidence type="ECO:0000256" key="2">
    <source>
        <dbReference type="SAM" id="MobiDB-lite"/>
    </source>
</evidence>
<evidence type="ECO:0000313" key="5">
    <source>
        <dbReference type="Proteomes" id="UP001159364"/>
    </source>
</evidence>
<dbReference type="AlphaFoldDB" id="A0AAV8UBM2"/>
<feature type="compositionally biased region" description="Low complexity" evidence="2">
    <location>
        <begin position="318"/>
        <end position="334"/>
    </location>
</feature>
<accession>A0AAV8UBM2</accession>
<keyword evidence="1" id="KW-0479">Metal-binding</keyword>
<feature type="compositionally biased region" description="Basic and acidic residues" evidence="2">
    <location>
        <begin position="605"/>
        <end position="615"/>
    </location>
</feature>
<organism evidence="4 5">
    <name type="scientific">Erythroxylum novogranatense</name>
    <dbReference type="NCBI Taxonomy" id="1862640"/>
    <lineage>
        <taxon>Eukaryota</taxon>
        <taxon>Viridiplantae</taxon>
        <taxon>Streptophyta</taxon>
        <taxon>Embryophyta</taxon>
        <taxon>Tracheophyta</taxon>
        <taxon>Spermatophyta</taxon>
        <taxon>Magnoliopsida</taxon>
        <taxon>eudicotyledons</taxon>
        <taxon>Gunneridae</taxon>
        <taxon>Pentapetalae</taxon>
        <taxon>rosids</taxon>
        <taxon>fabids</taxon>
        <taxon>Malpighiales</taxon>
        <taxon>Erythroxylaceae</taxon>
        <taxon>Erythroxylum</taxon>
    </lineage>
</organism>
<gene>
    <name evidence="4" type="ORF">K2173_008411</name>
</gene>
<feature type="region of interest" description="Disordered" evidence="2">
    <location>
        <begin position="297"/>
        <end position="514"/>
    </location>
</feature>
<dbReference type="InterPro" id="IPR040256">
    <property type="entry name" value="At4g02000-like"/>
</dbReference>
<feature type="compositionally biased region" description="Polar residues" evidence="2">
    <location>
        <begin position="381"/>
        <end position="395"/>
    </location>
</feature>
<dbReference type="PANTHER" id="PTHR31286">
    <property type="entry name" value="GLYCINE-RICH CELL WALL STRUCTURAL PROTEIN 1.8-LIKE"/>
    <property type="match status" value="1"/>
</dbReference>
<dbReference type="InterPro" id="IPR025558">
    <property type="entry name" value="DUF4283"/>
</dbReference>
<comment type="caution">
    <text evidence="4">The sequence shown here is derived from an EMBL/GenBank/DDBJ whole genome shotgun (WGS) entry which is preliminary data.</text>
</comment>
<feature type="region of interest" description="Disordered" evidence="2">
    <location>
        <begin position="17"/>
        <end position="63"/>
    </location>
</feature>
<reference evidence="4 5" key="1">
    <citation type="submission" date="2021-09" db="EMBL/GenBank/DDBJ databases">
        <title>Genomic insights and catalytic innovation underlie evolution of tropane alkaloids biosynthesis.</title>
        <authorList>
            <person name="Wang Y.-J."/>
            <person name="Tian T."/>
            <person name="Huang J.-P."/>
            <person name="Huang S.-X."/>
        </authorList>
    </citation>
    <scope>NUCLEOTIDE SEQUENCE [LARGE SCALE GENOMIC DNA]</scope>
    <source>
        <strain evidence="4">KIB-2018</strain>
        <tissue evidence="4">Leaf</tissue>
    </source>
</reference>
<keyword evidence="5" id="KW-1185">Reference proteome</keyword>
<evidence type="ECO:0000313" key="4">
    <source>
        <dbReference type="EMBL" id="KAJ8898918.1"/>
    </source>
</evidence>
<keyword evidence="1" id="KW-0863">Zinc-finger</keyword>
<feature type="compositionally biased region" description="Low complexity" evidence="2">
    <location>
        <begin position="453"/>
        <end position="464"/>
    </location>
</feature>
<name>A0AAV8UBM2_9ROSI</name>
<feature type="compositionally biased region" description="Low complexity" evidence="2">
    <location>
        <begin position="476"/>
        <end position="514"/>
    </location>
</feature>
<protein>
    <recommendedName>
        <fullName evidence="3">CCHC-type domain-containing protein</fullName>
    </recommendedName>
</protein>
<feature type="compositionally biased region" description="Polar residues" evidence="2">
    <location>
        <begin position="17"/>
        <end position="36"/>
    </location>
</feature>
<feature type="compositionally biased region" description="Gly residues" evidence="2">
    <location>
        <begin position="424"/>
        <end position="433"/>
    </location>
</feature>
<dbReference type="EMBL" id="JAIWQS010000008">
    <property type="protein sequence ID" value="KAJ8898918.1"/>
    <property type="molecule type" value="Genomic_DNA"/>
</dbReference>
<dbReference type="PROSITE" id="PS50158">
    <property type="entry name" value="ZF_CCHC"/>
    <property type="match status" value="1"/>
</dbReference>
<feature type="domain" description="CCHC-type" evidence="3">
    <location>
        <begin position="286"/>
        <end position="300"/>
    </location>
</feature>
<feature type="compositionally biased region" description="Pro residues" evidence="2">
    <location>
        <begin position="465"/>
        <end position="475"/>
    </location>
</feature>
<keyword evidence="1" id="KW-0862">Zinc</keyword>
<feature type="region of interest" description="Disordered" evidence="2">
    <location>
        <begin position="527"/>
        <end position="615"/>
    </location>
</feature>
<feature type="compositionally biased region" description="Polar residues" evidence="2">
    <location>
        <begin position="438"/>
        <end position="452"/>
    </location>
</feature>
<evidence type="ECO:0000259" key="3">
    <source>
        <dbReference type="PROSITE" id="PS50158"/>
    </source>
</evidence>
<dbReference type="PANTHER" id="PTHR31286:SF99">
    <property type="entry name" value="DUF4283 DOMAIN-CONTAINING PROTEIN"/>
    <property type="match status" value="1"/>
</dbReference>
<dbReference type="Proteomes" id="UP001159364">
    <property type="component" value="Linkage Group LG08"/>
</dbReference>
<dbReference type="Pfam" id="PF14111">
    <property type="entry name" value="DUF4283"/>
    <property type="match status" value="1"/>
</dbReference>
<dbReference type="GO" id="GO:0008270">
    <property type="term" value="F:zinc ion binding"/>
    <property type="evidence" value="ECO:0007669"/>
    <property type="project" value="UniProtKB-KW"/>
</dbReference>
<dbReference type="InterPro" id="IPR001878">
    <property type="entry name" value="Znf_CCHC"/>
</dbReference>